<keyword evidence="1" id="KW-0732">Signal</keyword>
<dbReference type="RefSeq" id="WP_349297587.1">
    <property type="nucleotide sequence ID" value="NZ_JBEDNQ010000003.1"/>
</dbReference>
<feature type="chain" id="PRO_5046003403" evidence="1">
    <location>
        <begin position="28"/>
        <end position="58"/>
    </location>
</feature>
<reference evidence="2 3" key="1">
    <citation type="submission" date="2024-03" db="EMBL/GenBank/DDBJ databases">
        <title>Draft genome sequence of Pseudonocardia nematodicida JCM 31783.</title>
        <authorList>
            <person name="Butdee W."/>
            <person name="Duangmal K."/>
        </authorList>
    </citation>
    <scope>NUCLEOTIDE SEQUENCE [LARGE SCALE GENOMIC DNA]</scope>
    <source>
        <strain evidence="2 3">JCM 31783</strain>
    </source>
</reference>
<keyword evidence="3" id="KW-1185">Reference proteome</keyword>
<comment type="caution">
    <text evidence="2">The sequence shown here is derived from an EMBL/GenBank/DDBJ whole genome shotgun (WGS) entry which is preliminary data.</text>
</comment>
<evidence type="ECO:0000313" key="3">
    <source>
        <dbReference type="Proteomes" id="UP001494902"/>
    </source>
</evidence>
<feature type="signal peptide" evidence="1">
    <location>
        <begin position="1"/>
        <end position="27"/>
    </location>
</feature>
<sequence>MRARTYVPRRRRAFLLAARAGSLTTLAAMLVLAAAVAGLADGNPPAGDAAEVAVTSPW</sequence>
<evidence type="ECO:0000256" key="1">
    <source>
        <dbReference type="SAM" id="SignalP"/>
    </source>
</evidence>
<name>A0ABV1K8I5_9PSEU</name>
<protein>
    <submittedName>
        <fullName evidence="2">Uncharacterized protein</fullName>
    </submittedName>
</protein>
<dbReference type="Proteomes" id="UP001494902">
    <property type="component" value="Unassembled WGS sequence"/>
</dbReference>
<proteinExistence type="predicted"/>
<organism evidence="2 3">
    <name type="scientific">Pseudonocardia nematodicida</name>
    <dbReference type="NCBI Taxonomy" id="1206997"/>
    <lineage>
        <taxon>Bacteria</taxon>
        <taxon>Bacillati</taxon>
        <taxon>Actinomycetota</taxon>
        <taxon>Actinomycetes</taxon>
        <taxon>Pseudonocardiales</taxon>
        <taxon>Pseudonocardiaceae</taxon>
        <taxon>Pseudonocardia</taxon>
    </lineage>
</organism>
<evidence type="ECO:0000313" key="2">
    <source>
        <dbReference type="EMBL" id="MEQ3550506.1"/>
    </source>
</evidence>
<gene>
    <name evidence="2" type="ORF">WIS52_08490</name>
</gene>
<accession>A0ABV1K8I5</accession>
<dbReference type="EMBL" id="JBEDNQ010000003">
    <property type="protein sequence ID" value="MEQ3550506.1"/>
    <property type="molecule type" value="Genomic_DNA"/>
</dbReference>